<name>A0ABU8I841_9SPHI</name>
<feature type="chain" id="PRO_5046985104" description="GLPGLI family protein" evidence="1">
    <location>
        <begin position="21"/>
        <end position="289"/>
    </location>
</feature>
<evidence type="ECO:0008006" key="4">
    <source>
        <dbReference type="Google" id="ProtNLM"/>
    </source>
</evidence>
<evidence type="ECO:0000256" key="1">
    <source>
        <dbReference type="SAM" id="SignalP"/>
    </source>
</evidence>
<reference evidence="2 3" key="1">
    <citation type="submission" date="2024-01" db="EMBL/GenBank/DDBJ databases">
        <title>Sphingobacterium tenebrionis sp. nov., a novel endophyte isolated from tenebrio molitor intestines.</title>
        <authorList>
            <person name="Zhang C."/>
        </authorList>
    </citation>
    <scope>NUCLEOTIDE SEQUENCE [LARGE SCALE GENOMIC DNA]</scope>
    <source>
        <strain evidence="2 3">PU5-4</strain>
    </source>
</reference>
<keyword evidence="1" id="KW-0732">Signal</keyword>
<organism evidence="2 3">
    <name type="scientific">Sphingobacterium tenebrionis</name>
    <dbReference type="NCBI Taxonomy" id="3111775"/>
    <lineage>
        <taxon>Bacteria</taxon>
        <taxon>Pseudomonadati</taxon>
        <taxon>Bacteroidota</taxon>
        <taxon>Sphingobacteriia</taxon>
        <taxon>Sphingobacteriales</taxon>
        <taxon>Sphingobacteriaceae</taxon>
        <taxon>Sphingobacterium</taxon>
    </lineage>
</organism>
<proteinExistence type="predicted"/>
<gene>
    <name evidence="2" type="ORF">VJ786_13380</name>
</gene>
<comment type="caution">
    <text evidence="2">The sequence shown here is derived from an EMBL/GenBank/DDBJ whole genome shotgun (WGS) entry which is preliminary data.</text>
</comment>
<feature type="signal peptide" evidence="1">
    <location>
        <begin position="1"/>
        <end position="20"/>
    </location>
</feature>
<dbReference type="RefSeq" id="WP_134776548.1">
    <property type="nucleotide sequence ID" value="NZ_JAYLLN010000037.1"/>
</dbReference>
<evidence type="ECO:0000313" key="3">
    <source>
        <dbReference type="Proteomes" id="UP001363035"/>
    </source>
</evidence>
<dbReference type="EMBL" id="JAYLLN010000037">
    <property type="protein sequence ID" value="MEI5985891.1"/>
    <property type="molecule type" value="Genomic_DNA"/>
</dbReference>
<keyword evidence="3" id="KW-1185">Reference proteome</keyword>
<protein>
    <recommendedName>
        <fullName evidence="4">GLPGLI family protein</fullName>
    </recommendedName>
</protein>
<dbReference type="Proteomes" id="UP001363035">
    <property type="component" value="Unassembled WGS sequence"/>
</dbReference>
<accession>A0ABU8I841</accession>
<evidence type="ECO:0000313" key="2">
    <source>
        <dbReference type="EMBL" id="MEI5985891.1"/>
    </source>
</evidence>
<sequence length="289" mass="32970">MNRYFLIFLLCISVVGFANGQDTIPFKLNDHYNILVKALINEKDSADLMFQISMQEASLAPNRERKMSSVKFDTTEFPEGLSKVNRIQVAGVTVDSIWIWDNELTGYGAEGKIGLKMFQNKVFKMDFDASKFVLYEGLPDISAYSKLPLKLNRGQLFVEASSSSGEKMQTDEFLLQSGFSGAVLYKQKISEDLKLEELPVIEKKIMKNSSGQEVHNMVSVLPNFQLGAFQFNEVPVNFFLGDGFQQRSNYLGADMIHRFNWIIDIKGGFAYIQKNKNFDDPYYFRKKAN</sequence>